<feature type="compositionally biased region" description="Acidic residues" evidence="1">
    <location>
        <begin position="554"/>
        <end position="571"/>
    </location>
</feature>
<dbReference type="AlphaFoldDB" id="A0A8T1VJW8"/>
<evidence type="ECO:0000256" key="1">
    <source>
        <dbReference type="SAM" id="MobiDB-lite"/>
    </source>
</evidence>
<feature type="compositionally biased region" description="Basic and acidic residues" evidence="1">
    <location>
        <begin position="471"/>
        <end position="485"/>
    </location>
</feature>
<feature type="compositionally biased region" description="Basic and acidic residues" evidence="1">
    <location>
        <begin position="86"/>
        <end position="98"/>
    </location>
</feature>
<evidence type="ECO:0000313" key="2">
    <source>
        <dbReference type="EMBL" id="KAG7381502.1"/>
    </source>
</evidence>
<organism evidence="2 3">
    <name type="scientific">Phytophthora pseudosyringae</name>
    <dbReference type="NCBI Taxonomy" id="221518"/>
    <lineage>
        <taxon>Eukaryota</taxon>
        <taxon>Sar</taxon>
        <taxon>Stramenopiles</taxon>
        <taxon>Oomycota</taxon>
        <taxon>Peronosporomycetes</taxon>
        <taxon>Peronosporales</taxon>
        <taxon>Peronosporaceae</taxon>
        <taxon>Phytophthora</taxon>
    </lineage>
</organism>
<dbReference type="Proteomes" id="UP000694044">
    <property type="component" value="Unassembled WGS sequence"/>
</dbReference>
<sequence>MAESAPPPPPPLSPPPALETTTIGKYIARFRYEQPQPREARVAAQRSDFWWTKSPRYARSPSPPSTWASGGVFAFPDEEEELEEELAAKMEKEQGKNEVEDDGDSVESTLRRRLGLDSSEARQGTSHQGEVPQVAHSWGSVDWGSVDLEEEEEEEEEEDPEKVIERVRRRLGWGATAVGLASSTASRLKPIDFRLSVDADRRDPGRRQEGLKPPLSPGSFRKGESLDSLGARSDSSWGSMQQQRDRGADRFEEAASLTSSPDTKENRQRALEVDGKEGENRSPSASVSLADGNEAENDHGRLSPTDVAALELRSNSSSVSSIRSRGSEPHEASDDALSGPVNERFKEVPSPTSSLLDTSERNLSVERQEEKPQVCREIQEHSVANTELPLISTASPARPALAQELGSPPSNDNISGYFRGPNSPSISREKLVVPSETTTKTLNNLVSLVVHSWENDFFSTFECEQEEGELTDDKQEPVTESKEDSNGIGDTCHAPASPNVDLPTPSNGSSEDKATNSDILDPTTTEFTTEIAVRETVSTETINPPKEEPTQPDPDNEEKEENEVPGEEDDQLVQMLLGRIALLEEALSQIDS</sequence>
<keyword evidence="3" id="KW-1185">Reference proteome</keyword>
<feature type="region of interest" description="Disordered" evidence="1">
    <location>
        <begin position="464"/>
        <end position="571"/>
    </location>
</feature>
<gene>
    <name evidence="2" type="ORF">PHYPSEUDO_005959</name>
</gene>
<feature type="compositionally biased region" description="Basic and acidic residues" evidence="1">
    <location>
        <begin position="358"/>
        <end position="374"/>
    </location>
</feature>
<dbReference type="OrthoDB" id="129919at2759"/>
<feature type="compositionally biased region" description="Acidic residues" evidence="1">
    <location>
        <begin position="147"/>
        <end position="160"/>
    </location>
</feature>
<dbReference type="EMBL" id="JAGDFM010000243">
    <property type="protein sequence ID" value="KAG7381502.1"/>
    <property type="molecule type" value="Genomic_DNA"/>
</dbReference>
<protein>
    <submittedName>
        <fullName evidence="2">Uncharacterized protein</fullName>
    </submittedName>
</protein>
<feature type="compositionally biased region" description="Low complexity" evidence="1">
    <location>
        <begin position="313"/>
        <end position="324"/>
    </location>
</feature>
<proteinExistence type="predicted"/>
<feature type="region of interest" description="Disordered" evidence="1">
    <location>
        <begin position="80"/>
        <end position="163"/>
    </location>
</feature>
<feature type="compositionally biased region" description="Basic and acidic residues" evidence="1">
    <location>
        <begin position="262"/>
        <end position="280"/>
    </location>
</feature>
<feature type="compositionally biased region" description="Basic and acidic residues" evidence="1">
    <location>
        <begin position="189"/>
        <end position="210"/>
    </location>
</feature>
<evidence type="ECO:0000313" key="3">
    <source>
        <dbReference type="Proteomes" id="UP000694044"/>
    </source>
</evidence>
<reference evidence="2" key="1">
    <citation type="submission" date="2021-02" db="EMBL/GenBank/DDBJ databases">
        <authorList>
            <person name="Palmer J.M."/>
        </authorList>
    </citation>
    <scope>NUCLEOTIDE SEQUENCE</scope>
    <source>
        <strain evidence="2">SCRP734</strain>
    </source>
</reference>
<name>A0A8T1VJW8_9STRA</name>
<feature type="region of interest" description="Disordered" evidence="1">
    <location>
        <begin position="180"/>
        <end position="374"/>
    </location>
</feature>
<feature type="compositionally biased region" description="Polar residues" evidence="1">
    <location>
        <begin position="233"/>
        <end position="242"/>
    </location>
</feature>
<feature type="compositionally biased region" description="Basic and acidic residues" evidence="1">
    <location>
        <begin position="243"/>
        <end position="253"/>
    </location>
</feature>
<accession>A0A8T1VJW8</accession>
<comment type="caution">
    <text evidence="2">The sequence shown here is derived from an EMBL/GenBank/DDBJ whole genome shotgun (WGS) entry which is preliminary data.</text>
</comment>
<feature type="compositionally biased region" description="Polar residues" evidence="1">
    <location>
        <begin position="516"/>
        <end position="528"/>
    </location>
</feature>